<dbReference type="AlphaFoldDB" id="A0A6H0SBK9"/>
<sequence>MFGQPWESHYAAAKTGLVGLTNVIALEGAEHDIKANSVLPFGFSRMVTETLGDAAALEETGFPKMVDPAPVVPIVTYLAGRDCEVSHQNCSAGTGHFARVFVGLSEGWGAPAGTVPRAEDICAHPPEMSSTDRFTVPGSIFEEVFAMCERLGVNALG</sequence>
<dbReference type="InterPro" id="IPR036291">
    <property type="entry name" value="NAD(P)-bd_dom_sf"/>
</dbReference>
<protein>
    <submittedName>
        <fullName evidence="3">Uncharacterized protein</fullName>
    </submittedName>
</protein>
<dbReference type="InterPro" id="IPR051687">
    <property type="entry name" value="Peroxisomal_Beta-Oxidation"/>
</dbReference>
<keyword evidence="4" id="KW-1185">Reference proteome</keyword>
<evidence type="ECO:0000313" key="4">
    <source>
        <dbReference type="Proteomes" id="UP000501849"/>
    </source>
</evidence>
<dbReference type="PANTHER" id="PTHR45024:SF2">
    <property type="entry name" value="SCP2 DOMAIN-CONTAINING PROTEIN"/>
    <property type="match status" value="1"/>
</dbReference>
<comment type="similarity">
    <text evidence="1">Belongs to the short-chain dehydrogenases/reductases (SDR) family.</text>
</comment>
<evidence type="ECO:0000256" key="2">
    <source>
        <dbReference type="ARBA" id="ARBA00023002"/>
    </source>
</evidence>
<dbReference type="KEGG" id="mfre:EXE63_29490"/>
<dbReference type="GO" id="GO:0016491">
    <property type="term" value="F:oxidoreductase activity"/>
    <property type="evidence" value="ECO:0007669"/>
    <property type="project" value="UniProtKB-KW"/>
</dbReference>
<proteinExistence type="inferred from homology"/>
<dbReference type="PRINTS" id="PR00081">
    <property type="entry name" value="GDHRDH"/>
</dbReference>
<gene>
    <name evidence="3" type="ORF">EXE63_29490</name>
</gene>
<dbReference type="EMBL" id="CP038799">
    <property type="protein sequence ID" value="QIV84550.1"/>
    <property type="molecule type" value="Genomic_DNA"/>
</dbReference>
<dbReference type="Gene3D" id="3.40.50.720">
    <property type="entry name" value="NAD(P)-binding Rossmann-like Domain"/>
    <property type="match status" value="1"/>
</dbReference>
<accession>A0A6H0SBK9</accession>
<evidence type="ECO:0000256" key="1">
    <source>
        <dbReference type="ARBA" id="ARBA00006484"/>
    </source>
</evidence>
<name>A0A6H0SBK9_9MYCO</name>
<evidence type="ECO:0000313" key="3">
    <source>
        <dbReference type="EMBL" id="QIV84550.1"/>
    </source>
</evidence>
<dbReference type="SUPFAM" id="SSF51735">
    <property type="entry name" value="NAD(P)-binding Rossmann-fold domains"/>
    <property type="match status" value="1"/>
</dbReference>
<keyword evidence="2" id="KW-0560">Oxidoreductase</keyword>
<dbReference type="InterPro" id="IPR002347">
    <property type="entry name" value="SDR_fam"/>
</dbReference>
<reference evidence="3 4" key="1">
    <citation type="submission" date="2019-04" db="EMBL/GenBank/DDBJ databases">
        <title>Draft, Whole-Genome Sequence of the Anthracene-degrading Mycobacterium frederiksbergense LB501T, Isolated from a Polycyclic Aromatic Hydrocarbon (PAH)-Contaminated Soil.</title>
        <authorList>
            <person name="Augelletti F."/>
        </authorList>
    </citation>
    <scope>NUCLEOTIDE SEQUENCE [LARGE SCALE GENOMIC DNA]</scope>
    <source>
        <strain evidence="3 4">LB 501T</strain>
    </source>
</reference>
<dbReference type="Proteomes" id="UP000501849">
    <property type="component" value="Chromosome"/>
</dbReference>
<dbReference type="PANTHER" id="PTHR45024">
    <property type="entry name" value="DEHYDROGENASES, SHORT CHAIN"/>
    <property type="match status" value="1"/>
</dbReference>
<organism evidence="3 4">
    <name type="scientific">Mycolicibacterium frederiksbergense</name>
    <dbReference type="NCBI Taxonomy" id="117567"/>
    <lineage>
        <taxon>Bacteria</taxon>
        <taxon>Bacillati</taxon>
        <taxon>Actinomycetota</taxon>
        <taxon>Actinomycetes</taxon>
        <taxon>Mycobacteriales</taxon>
        <taxon>Mycobacteriaceae</taxon>
        <taxon>Mycolicibacterium</taxon>
    </lineage>
</organism>